<sequence length="150" mass="16090">MDESDDDLDDKGSPGHLKDSPLSLISSVVFRYQPSPIKKERSPRPQSFCHSSSISPQDKLALPGFSTPRDKQRLSYGAFTNQIFVSTSTDSPTSPTTEAPPLPPRNAGKGMGLSACGLDLTAASLAEVAEYGAYCQGQPKMATVSSLRRR</sequence>
<evidence type="ECO:0000256" key="1">
    <source>
        <dbReference type="SAM" id="MobiDB-lite"/>
    </source>
</evidence>
<dbReference type="STRING" id="10029.G3IPL0"/>
<dbReference type="eggNOG" id="KOG0521">
    <property type="taxonomic scope" value="Eukaryota"/>
</dbReference>
<name>G3IPL0_CRIGR</name>
<feature type="region of interest" description="Disordered" evidence="1">
    <location>
        <begin position="85"/>
        <end position="113"/>
    </location>
</feature>
<feature type="compositionally biased region" description="Low complexity" evidence="1">
    <location>
        <begin position="86"/>
        <end position="97"/>
    </location>
</feature>
<evidence type="ECO:0000313" key="3">
    <source>
        <dbReference type="Proteomes" id="UP000001075"/>
    </source>
</evidence>
<dbReference type="Proteomes" id="UP000001075">
    <property type="component" value="Unassembled WGS sequence"/>
</dbReference>
<reference evidence="3" key="1">
    <citation type="journal article" date="2011" name="Nat. Biotechnol.">
        <title>The genomic sequence of the Chinese hamster ovary (CHO)-K1 cell line.</title>
        <authorList>
            <person name="Xu X."/>
            <person name="Nagarajan H."/>
            <person name="Lewis N.E."/>
            <person name="Pan S."/>
            <person name="Cai Z."/>
            <person name="Liu X."/>
            <person name="Chen W."/>
            <person name="Xie M."/>
            <person name="Wang W."/>
            <person name="Hammond S."/>
            <person name="Andersen M.R."/>
            <person name="Neff N."/>
            <person name="Passarelli B."/>
            <person name="Koh W."/>
            <person name="Fan H.C."/>
            <person name="Wang J."/>
            <person name="Gui Y."/>
            <person name="Lee K.H."/>
            <person name="Betenbaugh M.J."/>
            <person name="Quake S.R."/>
            <person name="Famili I."/>
            <person name="Palsson B.O."/>
            <person name="Wang J."/>
        </authorList>
    </citation>
    <scope>NUCLEOTIDE SEQUENCE [LARGE SCALE GENOMIC DNA]</scope>
    <source>
        <strain evidence="3">CHO K1 cell line</strain>
    </source>
</reference>
<dbReference type="GO" id="GO:0002102">
    <property type="term" value="C:podosome"/>
    <property type="evidence" value="ECO:0007669"/>
    <property type="project" value="TreeGrafter"/>
</dbReference>
<dbReference type="GO" id="GO:0060271">
    <property type="term" value="P:cilium assembly"/>
    <property type="evidence" value="ECO:0007669"/>
    <property type="project" value="TreeGrafter"/>
</dbReference>
<protein>
    <submittedName>
        <fullName evidence="2">Arf-GAP with SH3 domain, ANK repeat and PH domain-containing protein 1</fullName>
    </submittedName>
</protein>
<dbReference type="EMBL" id="JH012428">
    <property type="protein sequence ID" value="EGV91407.1"/>
    <property type="molecule type" value="Genomic_DNA"/>
</dbReference>
<dbReference type="InParanoid" id="G3IPL0"/>
<dbReference type="AlphaFoldDB" id="G3IPL0"/>
<gene>
    <name evidence="2" type="ORF">I79_025924</name>
</gene>
<dbReference type="GO" id="GO:0005096">
    <property type="term" value="F:GTPase activator activity"/>
    <property type="evidence" value="ECO:0007669"/>
    <property type="project" value="InterPro"/>
</dbReference>
<feature type="region of interest" description="Disordered" evidence="1">
    <location>
        <begin position="35"/>
        <end position="69"/>
    </location>
</feature>
<feature type="region of interest" description="Disordered" evidence="1">
    <location>
        <begin position="1"/>
        <end position="20"/>
    </location>
</feature>
<dbReference type="GO" id="GO:1903527">
    <property type="term" value="P:positive regulation of membrane tubulation"/>
    <property type="evidence" value="ECO:0007669"/>
    <property type="project" value="TreeGrafter"/>
</dbReference>
<proteinExistence type="predicted"/>
<feature type="compositionally biased region" description="Basic and acidic residues" evidence="1">
    <location>
        <begin position="10"/>
        <end position="19"/>
    </location>
</feature>
<feature type="compositionally biased region" description="Polar residues" evidence="1">
    <location>
        <begin position="44"/>
        <end position="56"/>
    </location>
</feature>
<dbReference type="PANTHER" id="PTHR45854:SF2">
    <property type="entry name" value="ARF-GAP WITH SH3 DOMAIN, ANK REPEAT AND PH DOMAIN-CONTAINING PROTEIN 1"/>
    <property type="match status" value="1"/>
</dbReference>
<dbReference type="PANTHER" id="PTHR45854">
    <property type="entry name" value="ASAP FAMILY MEMBER"/>
    <property type="match status" value="1"/>
</dbReference>
<accession>G3IPL0</accession>
<evidence type="ECO:0000313" key="2">
    <source>
        <dbReference type="EMBL" id="EGV91407.1"/>
    </source>
</evidence>
<organism evidence="2 3">
    <name type="scientific">Cricetulus griseus</name>
    <name type="common">Chinese hamster</name>
    <name type="synonym">Cricetulus barabensis griseus</name>
    <dbReference type="NCBI Taxonomy" id="10029"/>
    <lineage>
        <taxon>Eukaryota</taxon>
        <taxon>Metazoa</taxon>
        <taxon>Chordata</taxon>
        <taxon>Craniata</taxon>
        <taxon>Vertebrata</taxon>
        <taxon>Euteleostomi</taxon>
        <taxon>Mammalia</taxon>
        <taxon>Eutheria</taxon>
        <taxon>Euarchontoglires</taxon>
        <taxon>Glires</taxon>
        <taxon>Rodentia</taxon>
        <taxon>Myomorpha</taxon>
        <taxon>Muroidea</taxon>
        <taxon>Cricetidae</taxon>
        <taxon>Cricetinae</taxon>
        <taxon>Cricetulus</taxon>
    </lineage>
</organism>
<dbReference type="InterPro" id="IPR043593">
    <property type="entry name" value="ASAP"/>
</dbReference>